<dbReference type="Gene3D" id="1.20.1250.20">
    <property type="entry name" value="MFS general substrate transporter like domains"/>
    <property type="match status" value="1"/>
</dbReference>
<keyword evidence="3 4" id="KW-0472">Membrane</keyword>
<proteinExistence type="predicted"/>
<dbReference type="PANTHER" id="PTHR23526:SF2">
    <property type="entry name" value="MAJOR FACILITATOR SUPERFAMILY (MFS) PROFILE DOMAIN-CONTAINING PROTEIN"/>
    <property type="match status" value="1"/>
</dbReference>
<name>A0ABT5YM03_9PROT</name>
<dbReference type="InterPro" id="IPR011701">
    <property type="entry name" value="MFS"/>
</dbReference>
<feature type="transmembrane region" description="Helical" evidence="4">
    <location>
        <begin position="183"/>
        <end position="201"/>
    </location>
</feature>
<feature type="transmembrane region" description="Helical" evidence="4">
    <location>
        <begin position="325"/>
        <end position="346"/>
    </location>
</feature>
<evidence type="ECO:0000313" key="6">
    <source>
        <dbReference type="EMBL" id="MDF2095987.1"/>
    </source>
</evidence>
<feature type="transmembrane region" description="Helical" evidence="4">
    <location>
        <begin position="352"/>
        <end position="369"/>
    </location>
</feature>
<keyword evidence="7" id="KW-1185">Reference proteome</keyword>
<keyword evidence="1 4" id="KW-0812">Transmembrane</keyword>
<evidence type="ECO:0000256" key="4">
    <source>
        <dbReference type="SAM" id="Phobius"/>
    </source>
</evidence>
<feature type="transmembrane region" description="Helical" evidence="4">
    <location>
        <begin position="138"/>
        <end position="162"/>
    </location>
</feature>
<dbReference type="PANTHER" id="PTHR23526">
    <property type="entry name" value="INTEGRAL MEMBRANE TRANSPORT PROTEIN-RELATED"/>
    <property type="match status" value="1"/>
</dbReference>
<dbReference type="InterPro" id="IPR036259">
    <property type="entry name" value="MFS_trans_sf"/>
</dbReference>
<dbReference type="Pfam" id="PF07690">
    <property type="entry name" value="MFS_1"/>
    <property type="match status" value="1"/>
</dbReference>
<dbReference type="Proteomes" id="UP001215503">
    <property type="component" value="Unassembled WGS sequence"/>
</dbReference>
<dbReference type="SUPFAM" id="SSF103473">
    <property type="entry name" value="MFS general substrate transporter"/>
    <property type="match status" value="1"/>
</dbReference>
<evidence type="ECO:0000259" key="5">
    <source>
        <dbReference type="PROSITE" id="PS50850"/>
    </source>
</evidence>
<gene>
    <name evidence="6" type="ORF">P2G67_08365</name>
</gene>
<feature type="transmembrane region" description="Helical" evidence="4">
    <location>
        <begin position="112"/>
        <end position="132"/>
    </location>
</feature>
<organism evidence="6 7">
    <name type="scientific">Aquibaculum arenosum</name>
    <dbReference type="NCBI Taxonomy" id="3032591"/>
    <lineage>
        <taxon>Bacteria</taxon>
        <taxon>Pseudomonadati</taxon>
        <taxon>Pseudomonadota</taxon>
        <taxon>Alphaproteobacteria</taxon>
        <taxon>Rhodospirillales</taxon>
        <taxon>Rhodovibrionaceae</taxon>
        <taxon>Aquibaculum</taxon>
    </lineage>
</organism>
<dbReference type="RefSeq" id="WP_275821957.1">
    <property type="nucleotide sequence ID" value="NZ_JARHUD010000004.1"/>
</dbReference>
<feature type="transmembrane region" description="Helical" evidence="4">
    <location>
        <begin position="416"/>
        <end position="435"/>
    </location>
</feature>
<feature type="transmembrane region" description="Helical" evidence="4">
    <location>
        <begin position="389"/>
        <end position="410"/>
    </location>
</feature>
<feature type="transmembrane region" description="Helical" evidence="4">
    <location>
        <begin position="207"/>
        <end position="229"/>
    </location>
</feature>
<dbReference type="PROSITE" id="PS50850">
    <property type="entry name" value="MFS"/>
    <property type="match status" value="1"/>
</dbReference>
<feature type="transmembrane region" description="Helical" evidence="4">
    <location>
        <begin position="265"/>
        <end position="286"/>
    </location>
</feature>
<protein>
    <submittedName>
        <fullName evidence="6">MFS transporter</fullName>
    </submittedName>
</protein>
<dbReference type="InterPro" id="IPR052528">
    <property type="entry name" value="Sugar_transport-like"/>
</dbReference>
<keyword evidence="2 4" id="KW-1133">Transmembrane helix</keyword>
<evidence type="ECO:0000313" key="7">
    <source>
        <dbReference type="Proteomes" id="UP001215503"/>
    </source>
</evidence>
<comment type="caution">
    <text evidence="6">The sequence shown here is derived from an EMBL/GenBank/DDBJ whole genome shotgun (WGS) entry which is preliminary data.</text>
</comment>
<feature type="domain" description="Major facilitator superfamily (MFS) profile" evidence="5">
    <location>
        <begin position="210"/>
        <end position="447"/>
    </location>
</feature>
<sequence length="447" mass="45976">MSTTLGPAASTLSERLYGALTGDGPEERACSAIPDSACTALPGNYLLNLGNGACTKLAEQLASPGLTLPWMMAAIGVPASLVAFLSPIKQVGSLLPQMAVAARIRGMARRKWVWSAAGSFQAVTLLLILPAAAFLPPLAAGITILALFTLFSIASGAGSVAFQDVTGKTIPKGRRGRLLSHRAAVGGGLTLLAGLGLRFWLGEDAGVTPYLWLVLVAALLWALASLLFARIEEEPGASEGGRNMLAEVRQGFGLVKQQSGFRRYLWARAALTSVEVAMPLFVLHAHGLVEGATALGVFIVAVGLANVLSSPIWGKLSDQTARSVMMQAGLLGAAAAALALAIGFFAGEGIPALAYAPAFLLLGIAEAGARVGRKTYLVDAAPTEERPLYVAFSNSLIGLVALSLGGLGIVAQFAGAPVALLIFLLLALAAAWLSAAMPEANRMVEAG</sequence>
<reference evidence="6 7" key="1">
    <citation type="submission" date="2023-03" db="EMBL/GenBank/DDBJ databases">
        <title>Fodinicurvata sp. CAU 1616 isolated from sea sendiment.</title>
        <authorList>
            <person name="Kim W."/>
        </authorList>
    </citation>
    <scope>NUCLEOTIDE SEQUENCE [LARGE SCALE GENOMIC DNA]</scope>
    <source>
        <strain evidence="6 7">CAU 1616</strain>
    </source>
</reference>
<accession>A0ABT5YM03</accession>
<evidence type="ECO:0000256" key="1">
    <source>
        <dbReference type="ARBA" id="ARBA00022692"/>
    </source>
</evidence>
<dbReference type="EMBL" id="JARHUD010000004">
    <property type="protein sequence ID" value="MDF2095987.1"/>
    <property type="molecule type" value="Genomic_DNA"/>
</dbReference>
<evidence type="ECO:0000256" key="3">
    <source>
        <dbReference type="ARBA" id="ARBA00023136"/>
    </source>
</evidence>
<feature type="transmembrane region" description="Helical" evidence="4">
    <location>
        <begin position="68"/>
        <end position="88"/>
    </location>
</feature>
<dbReference type="InterPro" id="IPR020846">
    <property type="entry name" value="MFS_dom"/>
</dbReference>
<feature type="transmembrane region" description="Helical" evidence="4">
    <location>
        <begin position="292"/>
        <end position="313"/>
    </location>
</feature>
<evidence type="ECO:0000256" key="2">
    <source>
        <dbReference type="ARBA" id="ARBA00022989"/>
    </source>
</evidence>